<name>T1JWI2_TETUR</name>
<reference evidence="1" key="2">
    <citation type="submission" date="2015-06" db="UniProtKB">
        <authorList>
            <consortium name="EnsemblMetazoa"/>
        </authorList>
    </citation>
    <scope>IDENTIFICATION</scope>
</reference>
<dbReference type="Proteomes" id="UP000015104">
    <property type="component" value="Unassembled WGS sequence"/>
</dbReference>
<reference evidence="2" key="1">
    <citation type="submission" date="2011-08" db="EMBL/GenBank/DDBJ databases">
        <authorList>
            <person name="Rombauts S."/>
        </authorList>
    </citation>
    <scope>NUCLEOTIDE SEQUENCE</scope>
    <source>
        <strain evidence="2">London</strain>
    </source>
</reference>
<sequence length="58" mass="6403">MRSTIPGLAFQSNIVIQRNDHGSDSCPEIINIILKITKKRQDFPSNNNDDCGDCGAKI</sequence>
<evidence type="ECO:0000313" key="1">
    <source>
        <dbReference type="EnsemblMetazoa" id="tetur02g08370.1"/>
    </source>
</evidence>
<accession>T1JWI2</accession>
<dbReference type="HOGENOM" id="CLU_2981616_0_0_1"/>
<dbReference type="EMBL" id="CAEY01000813">
    <property type="status" value="NOT_ANNOTATED_CDS"/>
    <property type="molecule type" value="Genomic_DNA"/>
</dbReference>
<dbReference type="EnsemblMetazoa" id="tetur02g08370.1">
    <property type="protein sequence ID" value="tetur02g08370.1"/>
    <property type="gene ID" value="tetur02g08370"/>
</dbReference>
<keyword evidence="2" id="KW-1185">Reference proteome</keyword>
<proteinExistence type="predicted"/>
<dbReference type="AlphaFoldDB" id="T1JWI2"/>
<evidence type="ECO:0000313" key="2">
    <source>
        <dbReference type="Proteomes" id="UP000015104"/>
    </source>
</evidence>
<protein>
    <submittedName>
        <fullName evidence="1">Uncharacterized protein</fullName>
    </submittedName>
</protein>
<organism evidence="1 2">
    <name type="scientific">Tetranychus urticae</name>
    <name type="common">Two-spotted spider mite</name>
    <dbReference type="NCBI Taxonomy" id="32264"/>
    <lineage>
        <taxon>Eukaryota</taxon>
        <taxon>Metazoa</taxon>
        <taxon>Ecdysozoa</taxon>
        <taxon>Arthropoda</taxon>
        <taxon>Chelicerata</taxon>
        <taxon>Arachnida</taxon>
        <taxon>Acari</taxon>
        <taxon>Acariformes</taxon>
        <taxon>Trombidiformes</taxon>
        <taxon>Prostigmata</taxon>
        <taxon>Eleutherengona</taxon>
        <taxon>Raphignathae</taxon>
        <taxon>Tetranychoidea</taxon>
        <taxon>Tetranychidae</taxon>
        <taxon>Tetranychus</taxon>
    </lineage>
</organism>